<dbReference type="Proteomes" id="UP000316560">
    <property type="component" value="Unassembled WGS sequence"/>
</dbReference>
<organism evidence="2 3">
    <name type="scientific">Rhodoglobus vestalii</name>
    <dbReference type="NCBI Taxonomy" id="193384"/>
    <lineage>
        <taxon>Bacteria</taxon>
        <taxon>Bacillati</taxon>
        <taxon>Actinomycetota</taxon>
        <taxon>Actinomycetes</taxon>
        <taxon>Micrococcales</taxon>
        <taxon>Microbacteriaceae</taxon>
        <taxon>Rhodoglobus</taxon>
    </lineage>
</organism>
<accession>A0A8H2PXG4</accession>
<dbReference type="InterPro" id="IPR010982">
    <property type="entry name" value="Lambda_DNA-bd_dom_sf"/>
</dbReference>
<dbReference type="AlphaFoldDB" id="A0A8H2PXG4"/>
<dbReference type="EMBL" id="VFRA01000001">
    <property type="protein sequence ID" value="TQO20230.1"/>
    <property type="molecule type" value="Genomic_DNA"/>
</dbReference>
<dbReference type="OrthoDB" id="4557883at2"/>
<name>A0A8H2PXG4_9MICO</name>
<evidence type="ECO:0000259" key="1">
    <source>
        <dbReference type="PROSITE" id="PS50943"/>
    </source>
</evidence>
<reference evidence="2 3" key="1">
    <citation type="submission" date="2019-06" db="EMBL/GenBank/DDBJ databases">
        <title>Sequencing the genomes of 1000 actinobacteria strains.</title>
        <authorList>
            <person name="Klenk H.-P."/>
        </authorList>
    </citation>
    <scope>NUCLEOTIDE SEQUENCE [LARGE SCALE GENOMIC DNA]</scope>
    <source>
        <strain evidence="2 3">DSM 21947</strain>
    </source>
</reference>
<dbReference type="SMART" id="SM00530">
    <property type="entry name" value="HTH_XRE"/>
    <property type="match status" value="1"/>
</dbReference>
<comment type="caution">
    <text evidence="2">The sequence shown here is derived from an EMBL/GenBank/DDBJ whole genome shotgun (WGS) entry which is preliminary data.</text>
</comment>
<evidence type="ECO:0000313" key="2">
    <source>
        <dbReference type="EMBL" id="TQO20230.1"/>
    </source>
</evidence>
<dbReference type="GO" id="GO:0003677">
    <property type="term" value="F:DNA binding"/>
    <property type="evidence" value="ECO:0007669"/>
    <property type="project" value="InterPro"/>
</dbReference>
<dbReference type="PROSITE" id="PS50943">
    <property type="entry name" value="HTH_CROC1"/>
    <property type="match status" value="1"/>
</dbReference>
<keyword evidence="3" id="KW-1185">Reference proteome</keyword>
<feature type="domain" description="HTH cro/C1-type" evidence="1">
    <location>
        <begin position="14"/>
        <end position="52"/>
    </location>
</feature>
<dbReference type="Pfam" id="PF01381">
    <property type="entry name" value="HTH_3"/>
    <property type="match status" value="1"/>
</dbReference>
<dbReference type="SUPFAM" id="SSF47413">
    <property type="entry name" value="lambda repressor-like DNA-binding domains"/>
    <property type="match status" value="1"/>
</dbReference>
<dbReference type="RefSeq" id="WP_141990608.1">
    <property type="nucleotide sequence ID" value="NZ_VFRA01000001.1"/>
</dbReference>
<dbReference type="CDD" id="cd00093">
    <property type="entry name" value="HTH_XRE"/>
    <property type="match status" value="1"/>
</dbReference>
<proteinExistence type="predicted"/>
<dbReference type="Gene3D" id="1.10.260.40">
    <property type="entry name" value="lambda repressor-like DNA-binding domains"/>
    <property type="match status" value="1"/>
</dbReference>
<gene>
    <name evidence="2" type="ORF">FB472_1850</name>
</gene>
<dbReference type="InterPro" id="IPR001387">
    <property type="entry name" value="Cro/C1-type_HTH"/>
</dbReference>
<evidence type="ECO:0000313" key="3">
    <source>
        <dbReference type="Proteomes" id="UP000316560"/>
    </source>
</evidence>
<protein>
    <submittedName>
        <fullName evidence="2">Y4mF family transcriptional regulator</fullName>
    </submittedName>
</protein>
<sequence length="97" mass="10673">MVFLATPADLGRAIRDKRLKLGLTQQELAERVGVARQWIIKVEKGKTRLELEPLLQTLFQLGLELRLDDAAPADDLDEYVQSFAGDHGASSGAKAVE</sequence>